<dbReference type="InterPro" id="IPR004843">
    <property type="entry name" value="Calcineurin-like_PHP"/>
</dbReference>
<dbReference type="InterPro" id="IPR051918">
    <property type="entry name" value="STPP_CPPED1"/>
</dbReference>
<feature type="region of interest" description="Disordered" evidence="1">
    <location>
        <begin position="627"/>
        <end position="660"/>
    </location>
</feature>
<protein>
    <recommendedName>
        <fullName evidence="2">LTD domain-containing protein</fullName>
    </recommendedName>
</protein>
<feature type="compositionally biased region" description="Acidic residues" evidence="1">
    <location>
        <begin position="638"/>
        <end position="654"/>
    </location>
</feature>
<dbReference type="RefSeq" id="WP_135121445.1">
    <property type="nucleotide sequence ID" value="NZ_SPQZ01000007.1"/>
</dbReference>
<dbReference type="Proteomes" id="UP000298127">
    <property type="component" value="Unassembled WGS sequence"/>
</dbReference>
<keyword evidence="4" id="KW-1185">Reference proteome</keyword>
<feature type="domain" description="LTD" evidence="2">
    <location>
        <begin position="243"/>
        <end position="373"/>
    </location>
</feature>
<dbReference type="InterPro" id="IPR001322">
    <property type="entry name" value="Lamin_tail_dom"/>
</dbReference>
<dbReference type="AlphaFoldDB" id="A0A4Y9QRF6"/>
<dbReference type="EMBL" id="SPQZ01000007">
    <property type="protein sequence ID" value="TFV95131.1"/>
    <property type="molecule type" value="Genomic_DNA"/>
</dbReference>
<evidence type="ECO:0000259" key="2">
    <source>
        <dbReference type="PROSITE" id="PS51841"/>
    </source>
</evidence>
<sequence>MTHEARPFRIIAPAFATVLAGALITVLVTSMGTTPVEAHGAQARLEGTGSAAARSTSNRSPSLQPRTDDLVAGGSVVINELAAGGPASDSDSFFELRNIGTSAVDLSGWGVYRCSAQGLRANVGRAETDLDGVTLDPGEIFTVARVGAHLDGAPVDAQFTQPFAALGFGLYLEDAAGDRVDSVGVYPNQPWPTTTECSNGSNLPNSLAAALGESWQRVAATGVGTADFQRATATPGAPNMPDGSTAPTRASVPDAAARSIVINELAAAGPASRSDDFVELRNEGDESVDLAGWQLFRCTVSGRLTESSRQIVLPAGTRVEPGGLLTIANEDYVPATGEASVALRYATSLSDSSFGALLTTPDGRRVDGVTVSPHPDSACQDGDAKLPAELDYRAGESWQRIARTGNLLADFVIAPRTPGAANASEETSVFRAPFSYPQQPSVAISEFATDPSTEGMPAGSVQRNYVELANYGDASVDLSGWSIARCESDGLRARDDQARIAAGTILRPGQTWLAAASGTPLAATADASYDTAFDFLGSGVWVADAAGERVDSVGVYHANEMDHSTERPSPCTKGLSLVTFEPDRLLTETYQRTRFTGVDADDFVTAPATPGEIDEHPWIDPTVADAASLSRAAVSPEPEVEPEAGADAEPDDAAAENADGRPVKVLAAYAGRSAGGRLATRVGDVERPLDAGETADLAAADDAYDFPYVRLVLDATTIAPGDAITWTGASVGRNEVQLSVWNPPSASWRLLDAGVAGAGAGAGADADADADGTPTLTLTGTPTADEVIDGGIEVLVQNGPRTGRTLSEGVTGDFEHPDDYDLAISHVTDTQYLTEAYPEVYTGLVSWIASNAQARKIAFATHTGDLVQNWVDPDQNEQRARREFARASAIQGILDTAGVPNSVLPGNHDNKRGVSNELFNEYFPPGRYAATATYGGSIAAGDNSANFNTFMHDGARFLMLSLPYAFGERELAWAEQVVASHPDHNVIISTHEHVTPKTAEIGAGRSTGSRWVSRGGELWDRVVAPNRNVLLVLSGHFHGLGQITTENAGGIAGHTVVELVADYQEFRTHTGERATGFQRLLQLDLDGGAIAVDTFSLRLGAHASFPYDYEQFVPDNGSTVSGSNARPWRIVADGLQDRYTAIDDEFQVPMTFQFPKLVQTVSITAAPAA</sequence>
<proteinExistence type="predicted"/>
<dbReference type="SUPFAM" id="SSF74853">
    <property type="entry name" value="Lamin A/C globular tail domain"/>
    <property type="match status" value="3"/>
</dbReference>
<dbReference type="Gene3D" id="3.60.21.10">
    <property type="match status" value="1"/>
</dbReference>
<organism evidence="3 4">
    <name type="scientific">Orlajensenia leifsoniae</name>
    <dbReference type="NCBI Taxonomy" id="2561933"/>
    <lineage>
        <taxon>Bacteria</taxon>
        <taxon>Bacillati</taxon>
        <taxon>Actinomycetota</taxon>
        <taxon>Actinomycetes</taxon>
        <taxon>Micrococcales</taxon>
        <taxon>Microbacteriaceae</taxon>
        <taxon>Orlajensenia</taxon>
    </lineage>
</organism>
<evidence type="ECO:0000256" key="1">
    <source>
        <dbReference type="SAM" id="MobiDB-lite"/>
    </source>
</evidence>
<accession>A0A4Y9QRF6</accession>
<evidence type="ECO:0000313" key="4">
    <source>
        <dbReference type="Proteomes" id="UP000298127"/>
    </source>
</evidence>
<comment type="caution">
    <text evidence="3">The sequence shown here is derived from an EMBL/GenBank/DDBJ whole genome shotgun (WGS) entry which is preliminary data.</text>
</comment>
<feature type="domain" description="LTD" evidence="2">
    <location>
        <begin position="54"/>
        <end position="187"/>
    </location>
</feature>
<gene>
    <name evidence="3" type="ORF">E4M00_15820</name>
</gene>
<dbReference type="InterPro" id="IPR036415">
    <property type="entry name" value="Lamin_tail_dom_sf"/>
</dbReference>
<evidence type="ECO:0000313" key="3">
    <source>
        <dbReference type="EMBL" id="TFV95131.1"/>
    </source>
</evidence>
<dbReference type="InterPro" id="IPR029052">
    <property type="entry name" value="Metallo-depent_PP-like"/>
</dbReference>
<dbReference type="PANTHER" id="PTHR43143:SF5">
    <property type="entry name" value="SECRETED PROTEIN"/>
    <property type="match status" value="1"/>
</dbReference>
<dbReference type="Pfam" id="PF00932">
    <property type="entry name" value="LTD"/>
    <property type="match status" value="3"/>
</dbReference>
<feature type="region of interest" description="Disordered" evidence="1">
    <location>
        <begin position="230"/>
        <end position="250"/>
    </location>
</feature>
<dbReference type="PROSITE" id="PS51841">
    <property type="entry name" value="LTD"/>
    <property type="match status" value="3"/>
</dbReference>
<name>A0A4Y9QRF6_9MICO</name>
<dbReference type="Gene3D" id="2.60.40.1260">
    <property type="entry name" value="Lamin Tail domain"/>
    <property type="match status" value="2"/>
</dbReference>
<feature type="region of interest" description="Disordered" evidence="1">
    <location>
        <begin position="45"/>
        <end position="67"/>
    </location>
</feature>
<reference evidence="3 4" key="1">
    <citation type="journal article" date="2018" name="J. Microbiol.">
        <title>Leifsonia flava sp. nov., a novel actinobacterium isolated from the rhizosphere of Aquilegia viridiflora.</title>
        <authorList>
            <person name="Cai Y."/>
            <person name="Tao W.Z."/>
            <person name="Ma Y.J."/>
            <person name="Cheng J."/>
            <person name="Zhang M.Y."/>
            <person name="Zhang Y.X."/>
        </authorList>
    </citation>
    <scope>NUCLEOTIDE SEQUENCE [LARGE SCALE GENOMIC DNA]</scope>
    <source>
        <strain evidence="3 4">SYP-B2174</strain>
    </source>
</reference>
<dbReference type="PANTHER" id="PTHR43143">
    <property type="entry name" value="METALLOPHOSPHOESTERASE, CALCINEURIN SUPERFAMILY"/>
    <property type="match status" value="1"/>
</dbReference>
<feature type="compositionally biased region" description="Polar residues" evidence="1">
    <location>
        <begin position="53"/>
        <end position="65"/>
    </location>
</feature>
<dbReference type="Pfam" id="PF00149">
    <property type="entry name" value="Metallophos"/>
    <property type="match status" value="1"/>
</dbReference>
<dbReference type="GO" id="GO:0016787">
    <property type="term" value="F:hydrolase activity"/>
    <property type="evidence" value="ECO:0007669"/>
    <property type="project" value="InterPro"/>
</dbReference>
<dbReference type="SUPFAM" id="SSF56300">
    <property type="entry name" value="Metallo-dependent phosphatases"/>
    <property type="match status" value="1"/>
</dbReference>
<feature type="domain" description="LTD" evidence="2">
    <location>
        <begin position="434"/>
        <end position="557"/>
    </location>
</feature>